<accession>A0A165MCA3</accession>
<evidence type="ECO:0000256" key="1">
    <source>
        <dbReference type="SAM" id="Phobius"/>
    </source>
</evidence>
<keyword evidence="1" id="KW-0472">Membrane</keyword>
<evidence type="ECO:0000313" key="3">
    <source>
        <dbReference type="Proteomes" id="UP000076761"/>
    </source>
</evidence>
<dbReference type="EMBL" id="KV425703">
    <property type="protein sequence ID" value="KZT18158.1"/>
    <property type="molecule type" value="Genomic_DNA"/>
</dbReference>
<gene>
    <name evidence="2" type="ORF">NEOLEDRAFT_1080855</name>
</gene>
<protein>
    <submittedName>
        <fullName evidence="2">Uncharacterized protein</fullName>
    </submittedName>
</protein>
<feature type="non-terminal residue" evidence="2">
    <location>
        <position position="1"/>
    </location>
</feature>
<keyword evidence="1" id="KW-0812">Transmembrane</keyword>
<keyword evidence="3" id="KW-1185">Reference proteome</keyword>
<sequence length="72" mass="8204">PPLWSFGIWYLIHLLLCIVVYLFFPGYRKVIIDGIGCRSSSSPSSIPYASLWADIFNTFSSDRTVQHKLVPL</sequence>
<proteinExistence type="predicted"/>
<reference evidence="2 3" key="1">
    <citation type="journal article" date="2016" name="Mol. Biol. Evol.">
        <title>Comparative Genomics of Early-Diverging Mushroom-Forming Fungi Provides Insights into the Origins of Lignocellulose Decay Capabilities.</title>
        <authorList>
            <person name="Nagy L.G."/>
            <person name="Riley R."/>
            <person name="Tritt A."/>
            <person name="Adam C."/>
            <person name="Daum C."/>
            <person name="Floudas D."/>
            <person name="Sun H."/>
            <person name="Yadav J.S."/>
            <person name="Pangilinan J."/>
            <person name="Larsson K.H."/>
            <person name="Matsuura K."/>
            <person name="Barry K."/>
            <person name="Labutti K."/>
            <person name="Kuo R."/>
            <person name="Ohm R.A."/>
            <person name="Bhattacharya S.S."/>
            <person name="Shirouzu T."/>
            <person name="Yoshinaga Y."/>
            <person name="Martin F.M."/>
            <person name="Grigoriev I.V."/>
            <person name="Hibbett D.S."/>
        </authorList>
    </citation>
    <scope>NUCLEOTIDE SEQUENCE [LARGE SCALE GENOMIC DNA]</scope>
    <source>
        <strain evidence="2 3">HHB14362 ss-1</strain>
    </source>
</reference>
<name>A0A165MCA3_9AGAM</name>
<feature type="transmembrane region" description="Helical" evidence="1">
    <location>
        <begin position="6"/>
        <end position="24"/>
    </location>
</feature>
<dbReference type="Proteomes" id="UP000076761">
    <property type="component" value="Unassembled WGS sequence"/>
</dbReference>
<dbReference type="InParanoid" id="A0A165MCA3"/>
<keyword evidence="1" id="KW-1133">Transmembrane helix</keyword>
<dbReference type="AlphaFoldDB" id="A0A165MCA3"/>
<evidence type="ECO:0000313" key="2">
    <source>
        <dbReference type="EMBL" id="KZT18158.1"/>
    </source>
</evidence>
<organism evidence="2 3">
    <name type="scientific">Neolentinus lepideus HHB14362 ss-1</name>
    <dbReference type="NCBI Taxonomy" id="1314782"/>
    <lineage>
        <taxon>Eukaryota</taxon>
        <taxon>Fungi</taxon>
        <taxon>Dikarya</taxon>
        <taxon>Basidiomycota</taxon>
        <taxon>Agaricomycotina</taxon>
        <taxon>Agaricomycetes</taxon>
        <taxon>Gloeophyllales</taxon>
        <taxon>Gloeophyllaceae</taxon>
        <taxon>Neolentinus</taxon>
    </lineage>
</organism>